<dbReference type="AlphaFoldDB" id="A0A832GQG5"/>
<evidence type="ECO:0000256" key="1">
    <source>
        <dbReference type="ARBA" id="ARBA00012528"/>
    </source>
</evidence>
<dbReference type="Gene3D" id="3.30.70.270">
    <property type="match status" value="1"/>
</dbReference>
<dbReference type="GO" id="GO:1902201">
    <property type="term" value="P:negative regulation of bacterial-type flagellum-dependent cell motility"/>
    <property type="evidence" value="ECO:0007669"/>
    <property type="project" value="TreeGrafter"/>
</dbReference>
<dbReference type="InterPro" id="IPR000160">
    <property type="entry name" value="GGDEF_dom"/>
</dbReference>
<reference evidence="3" key="1">
    <citation type="journal article" date="2020" name="mSystems">
        <title>Genome- and Community-Level Interaction Insights into Carbon Utilization and Element Cycling Functions of Hydrothermarchaeota in Hydrothermal Sediment.</title>
        <authorList>
            <person name="Zhou Z."/>
            <person name="Liu Y."/>
            <person name="Xu W."/>
            <person name="Pan J."/>
            <person name="Luo Z.H."/>
            <person name="Li M."/>
        </authorList>
    </citation>
    <scope>NUCLEOTIDE SEQUENCE [LARGE SCALE GENOMIC DNA]</scope>
    <source>
        <strain evidence="3">SpSt-605</strain>
    </source>
</reference>
<comment type="caution">
    <text evidence="3">The sequence shown here is derived from an EMBL/GenBank/DDBJ whole genome shotgun (WGS) entry which is preliminary data.</text>
</comment>
<dbReference type="SUPFAM" id="SSF54631">
    <property type="entry name" value="CBS-domain pair"/>
    <property type="match status" value="1"/>
</dbReference>
<dbReference type="GO" id="GO:0005886">
    <property type="term" value="C:plasma membrane"/>
    <property type="evidence" value="ECO:0007669"/>
    <property type="project" value="TreeGrafter"/>
</dbReference>
<dbReference type="GO" id="GO:0052621">
    <property type="term" value="F:diguanylate cyclase activity"/>
    <property type="evidence" value="ECO:0007669"/>
    <property type="project" value="UniProtKB-EC"/>
</dbReference>
<dbReference type="Pfam" id="PF00990">
    <property type="entry name" value="GGDEF"/>
    <property type="match status" value="1"/>
</dbReference>
<dbReference type="InterPro" id="IPR029787">
    <property type="entry name" value="Nucleotide_cyclase"/>
</dbReference>
<protein>
    <recommendedName>
        <fullName evidence="1">diguanylate cyclase</fullName>
        <ecNumber evidence="1">2.7.7.65</ecNumber>
    </recommendedName>
</protein>
<dbReference type="InterPro" id="IPR050469">
    <property type="entry name" value="Diguanylate_Cyclase"/>
</dbReference>
<dbReference type="CDD" id="cd01949">
    <property type="entry name" value="GGDEF"/>
    <property type="match status" value="1"/>
</dbReference>
<dbReference type="PROSITE" id="PS50887">
    <property type="entry name" value="GGDEF"/>
    <property type="match status" value="1"/>
</dbReference>
<dbReference type="InterPro" id="IPR043128">
    <property type="entry name" value="Rev_trsase/Diguanyl_cyclase"/>
</dbReference>
<feature type="domain" description="GGDEF" evidence="2">
    <location>
        <begin position="193"/>
        <end position="344"/>
    </location>
</feature>
<dbReference type="InterPro" id="IPR046342">
    <property type="entry name" value="CBS_dom_sf"/>
</dbReference>
<dbReference type="NCBIfam" id="TIGR00254">
    <property type="entry name" value="GGDEF"/>
    <property type="match status" value="1"/>
</dbReference>
<evidence type="ECO:0000259" key="2">
    <source>
        <dbReference type="PROSITE" id="PS50887"/>
    </source>
</evidence>
<dbReference type="PANTHER" id="PTHR45138:SF25">
    <property type="entry name" value="GGDEF DOMAIN PROTEIN"/>
    <property type="match status" value="1"/>
</dbReference>
<dbReference type="EMBL" id="DSZU01000069">
    <property type="protein sequence ID" value="HGV55250.1"/>
    <property type="molecule type" value="Genomic_DNA"/>
</dbReference>
<sequence>MRDIATTSLATLPHPLSFCPKEGAIRDGEVGQIALQIRPVSYLTPVREIFDIFMSQEELITLPVVNKEFKPVGALYRFEFLERVVLGRYGYGISLNSRKPAYEVMRQEITVVERNLTLEEAGALVSTQSTLDWQLDLIVTCCGVYHGILPIRILLYYLSEKTLRLARETNPLTGLPGNWAIRSEVERRIKAGMPFEVIYIDLNDFKPYNDHYGFEAGDRVIKALGDILIELASKYPQAWVGHIGGDDFVVILERDKGEIFCQELCLRFERERSAFHSEENLRRNYYESLDRQGNVKTFSLLTLSCAIVPSSSFSSFGELSSRATEIKSYAKKISKEKGISYYFKERREER</sequence>
<dbReference type="PANTHER" id="PTHR45138">
    <property type="entry name" value="REGULATORY COMPONENTS OF SENSORY TRANSDUCTION SYSTEM"/>
    <property type="match status" value="1"/>
</dbReference>
<dbReference type="GO" id="GO:0043709">
    <property type="term" value="P:cell adhesion involved in single-species biofilm formation"/>
    <property type="evidence" value="ECO:0007669"/>
    <property type="project" value="TreeGrafter"/>
</dbReference>
<dbReference type="SUPFAM" id="SSF55073">
    <property type="entry name" value="Nucleotide cyclase"/>
    <property type="match status" value="1"/>
</dbReference>
<evidence type="ECO:0000313" key="3">
    <source>
        <dbReference type="EMBL" id="HGV55250.1"/>
    </source>
</evidence>
<gene>
    <name evidence="3" type="ORF">ENT73_04090</name>
</gene>
<dbReference type="SMART" id="SM00267">
    <property type="entry name" value="GGDEF"/>
    <property type="match status" value="1"/>
</dbReference>
<accession>A0A832GQG5</accession>
<name>A0A832GQG5_9BACT</name>
<proteinExistence type="predicted"/>
<dbReference type="EC" id="2.7.7.65" evidence="1"/>
<organism evidence="3">
    <name type="scientific">Caldimicrobium thiodismutans</name>
    <dbReference type="NCBI Taxonomy" id="1653476"/>
    <lineage>
        <taxon>Bacteria</taxon>
        <taxon>Pseudomonadati</taxon>
        <taxon>Thermodesulfobacteriota</taxon>
        <taxon>Thermodesulfobacteria</taxon>
        <taxon>Thermodesulfobacteriales</taxon>
        <taxon>Thermodesulfobacteriaceae</taxon>
        <taxon>Caldimicrobium</taxon>
    </lineage>
</organism>